<dbReference type="PROSITE" id="PS01124">
    <property type="entry name" value="HTH_ARAC_FAMILY_2"/>
    <property type="match status" value="1"/>
</dbReference>
<dbReference type="InterPro" id="IPR011051">
    <property type="entry name" value="RmlC_Cupin_sf"/>
</dbReference>
<dbReference type="eggNOG" id="COG2207">
    <property type="taxonomic scope" value="Bacteria"/>
</dbReference>
<dbReference type="PANTHER" id="PTHR43280">
    <property type="entry name" value="ARAC-FAMILY TRANSCRIPTIONAL REGULATOR"/>
    <property type="match status" value="1"/>
</dbReference>
<evidence type="ECO:0000256" key="3">
    <source>
        <dbReference type="ARBA" id="ARBA00023163"/>
    </source>
</evidence>
<dbReference type="Gene3D" id="2.60.120.10">
    <property type="entry name" value="Jelly Rolls"/>
    <property type="match status" value="1"/>
</dbReference>
<evidence type="ECO:0000256" key="2">
    <source>
        <dbReference type="ARBA" id="ARBA00023125"/>
    </source>
</evidence>
<keyword evidence="1" id="KW-0805">Transcription regulation</keyword>
<name>C0EDH7_9FIRM</name>
<dbReference type="GO" id="GO:0043565">
    <property type="term" value="F:sequence-specific DNA binding"/>
    <property type="evidence" value="ECO:0007669"/>
    <property type="project" value="InterPro"/>
</dbReference>
<evidence type="ECO:0000313" key="5">
    <source>
        <dbReference type="EMBL" id="EEG30463.1"/>
    </source>
</evidence>
<keyword evidence="3" id="KW-0804">Transcription</keyword>
<dbReference type="Proteomes" id="UP000003340">
    <property type="component" value="Unassembled WGS sequence"/>
</dbReference>
<dbReference type="InterPro" id="IPR003313">
    <property type="entry name" value="AraC-bd"/>
</dbReference>
<reference evidence="5 6" key="1">
    <citation type="submission" date="2009-01" db="EMBL/GenBank/DDBJ databases">
        <authorList>
            <person name="Fulton L."/>
            <person name="Clifton S."/>
            <person name="Fulton B."/>
            <person name="Xu J."/>
            <person name="Minx P."/>
            <person name="Pepin K.H."/>
            <person name="Johnson M."/>
            <person name="Bhonagiri V."/>
            <person name="Nash W.E."/>
            <person name="Mardis E.R."/>
            <person name="Wilson R.K."/>
        </authorList>
    </citation>
    <scope>NUCLEOTIDE SEQUENCE [LARGE SCALE GENOMIC DNA]</scope>
    <source>
        <strain evidence="5 6">DSM 5476</strain>
    </source>
</reference>
<dbReference type="Gene3D" id="1.10.10.60">
    <property type="entry name" value="Homeodomain-like"/>
    <property type="match status" value="2"/>
</dbReference>
<dbReference type="InterPro" id="IPR018060">
    <property type="entry name" value="HTH_AraC"/>
</dbReference>
<dbReference type="HOGENOM" id="CLU_000445_88_0_9"/>
<dbReference type="GO" id="GO:0003700">
    <property type="term" value="F:DNA-binding transcription factor activity"/>
    <property type="evidence" value="ECO:0007669"/>
    <property type="project" value="InterPro"/>
</dbReference>
<evidence type="ECO:0000313" key="6">
    <source>
        <dbReference type="Proteomes" id="UP000003340"/>
    </source>
</evidence>
<sequence length="331" mass="38136">MTVEEYISQKRREQRALSDSSQQRRLREMLKKLARKNGFYTVPIQFYLTKKEQVAVDLHGLPNAKNAEQSLLHNHDYFELMYVRSGSCFNVFESEKITLHQGDILLLNPNAKHDPFTTSEGDCLFNIMLSRELFEQSMLPLLSDNHLISNFFVDYMYHINKTQDYLYFPSRNTKAISPFLEEIILEYINKEQGYVQVIESALVILFARLGRIFAQENHIESSVSNKLIVDVIVYLNQHSADVTLSSLAAEFGYSSGYLSKLIRKHTGQSFTDILSNFKLEKAKHLLETTAHSTDEIAQLTGFHDASYLSRSFRSKYGVTPSSCRDTSRRSL</sequence>
<gene>
    <name evidence="5" type="ORF">CLOSTMETH_01904</name>
</gene>
<keyword evidence="6" id="KW-1185">Reference proteome</keyword>
<reference evidence="5 6" key="2">
    <citation type="submission" date="2009-02" db="EMBL/GenBank/DDBJ databases">
        <title>Draft genome sequence of Clostridium methylpentosum (DSM 5476).</title>
        <authorList>
            <person name="Sudarsanam P."/>
            <person name="Ley R."/>
            <person name="Guruge J."/>
            <person name="Turnbaugh P.J."/>
            <person name="Mahowald M."/>
            <person name="Liep D."/>
            <person name="Gordon J."/>
        </authorList>
    </citation>
    <scope>NUCLEOTIDE SEQUENCE [LARGE SCALE GENOMIC DNA]</scope>
    <source>
        <strain evidence="5 6">DSM 5476</strain>
    </source>
</reference>
<dbReference type="SUPFAM" id="SSF51182">
    <property type="entry name" value="RmlC-like cupins"/>
    <property type="match status" value="1"/>
</dbReference>
<feature type="domain" description="HTH araC/xylS-type" evidence="4">
    <location>
        <begin position="229"/>
        <end position="326"/>
    </location>
</feature>
<evidence type="ECO:0000259" key="4">
    <source>
        <dbReference type="PROSITE" id="PS01124"/>
    </source>
</evidence>
<dbReference type="AlphaFoldDB" id="C0EDH7"/>
<dbReference type="PANTHER" id="PTHR43280:SF28">
    <property type="entry name" value="HTH-TYPE TRANSCRIPTIONAL ACTIVATOR RHAS"/>
    <property type="match status" value="1"/>
</dbReference>
<keyword evidence="2" id="KW-0238">DNA-binding</keyword>
<organism evidence="5 6">
    <name type="scientific">[Clostridium] methylpentosum DSM 5476</name>
    <dbReference type="NCBI Taxonomy" id="537013"/>
    <lineage>
        <taxon>Bacteria</taxon>
        <taxon>Bacillati</taxon>
        <taxon>Bacillota</taxon>
        <taxon>Clostridia</taxon>
        <taxon>Eubacteriales</taxon>
        <taxon>Oscillospiraceae</taxon>
        <taxon>Oscillospiraceae incertae sedis</taxon>
    </lineage>
</organism>
<dbReference type="SUPFAM" id="SSF46689">
    <property type="entry name" value="Homeodomain-like"/>
    <property type="match status" value="1"/>
</dbReference>
<dbReference type="Pfam" id="PF02311">
    <property type="entry name" value="AraC_binding"/>
    <property type="match status" value="1"/>
</dbReference>
<dbReference type="EMBL" id="ACEC01000062">
    <property type="protein sequence ID" value="EEG30463.1"/>
    <property type="molecule type" value="Genomic_DNA"/>
</dbReference>
<protein>
    <submittedName>
        <fullName evidence="5">Transcriptional regulator, AraC family</fullName>
    </submittedName>
</protein>
<dbReference type="Pfam" id="PF12833">
    <property type="entry name" value="HTH_18"/>
    <property type="match status" value="1"/>
</dbReference>
<comment type="caution">
    <text evidence="5">The sequence shown here is derived from an EMBL/GenBank/DDBJ whole genome shotgun (WGS) entry which is preliminary data.</text>
</comment>
<dbReference type="SMART" id="SM00342">
    <property type="entry name" value="HTH_ARAC"/>
    <property type="match status" value="1"/>
</dbReference>
<dbReference type="InterPro" id="IPR014710">
    <property type="entry name" value="RmlC-like_jellyroll"/>
</dbReference>
<proteinExistence type="predicted"/>
<dbReference type="InterPro" id="IPR009057">
    <property type="entry name" value="Homeodomain-like_sf"/>
</dbReference>
<dbReference type="STRING" id="537013.CLOSTMETH_01904"/>
<accession>C0EDH7</accession>
<evidence type="ECO:0000256" key="1">
    <source>
        <dbReference type="ARBA" id="ARBA00023015"/>
    </source>
</evidence>